<name>A0ABR4FUR3_9EURO</name>
<accession>A0ABR4FUR3</accession>
<feature type="transmembrane region" description="Helical" evidence="2">
    <location>
        <begin position="125"/>
        <end position="150"/>
    </location>
</feature>
<feature type="transmembrane region" description="Helical" evidence="2">
    <location>
        <begin position="348"/>
        <end position="371"/>
    </location>
</feature>
<keyword evidence="2" id="KW-0472">Membrane</keyword>
<keyword evidence="2" id="KW-1133">Transmembrane helix</keyword>
<sequence length="387" mass="42743">MSNQTSDPLWKRALWAAPFLPLAIWPWLENEASAAHVIPYLLQMAKDGVWTSSNGEIALSMTEPHLHIPVLDNAMGPLLAVFTPSMTGIDPVSRLQMISFLIDVGPLFVVGMLEKFRRRHHWSAVLYPFLFAIACQFVGIGKVAGVYYLVEYFWSPTVTLPNAHSASMPRSTVNSLLGATLLVYYPLVAGSYFAPTTQGRVVFNAVWQFFPILVLLGQGVLFSVFQSRGKTADEAGGLTKSTSKSTKTAKAQAGTRPEMSSIRLTMATLSSISTLAFLYVRVTRPSDMSMTEIFFPVDSGTPVDSFETAVRRMLQWDQVCWVVPGYYWLLLLFRDLSLKGVDVPWGRVVLGLILGTVSLGAGATFGLVWLWRESLLTQCFEGGVKRA</sequence>
<gene>
    <name evidence="4" type="ORF">BJX66DRAFT_311801</name>
</gene>
<dbReference type="EMBL" id="JBFTWV010000105">
    <property type="protein sequence ID" value="KAL2787013.1"/>
    <property type="molecule type" value="Genomic_DNA"/>
</dbReference>
<evidence type="ECO:0000256" key="2">
    <source>
        <dbReference type="SAM" id="Phobius"/>
    </source>
</evidence>
<proteinExistence type="predicted"/>
<feature type="transmembrane region" description="Helical" evidence="2">
    <location>
        <begin position="201"/>
        <end position="225"/>
    </location>
</feature>
<feature type="region of interest" description="Disordered" evidence="1">
    <location>
        <begin position="233"/>
        <end position="254"/>
    </location>
</feature>
<feature type="transmembrane region" description="Helical" evidence="2">
    <location>
        <begin position="319"/>
        <end position="336"/>
    </location>
</feature>
<keyword evidence="3" id="KW-0732">Signal</keyword>
<comment type="caution">
    <text evidence="4">The sequence shown here is derived from an EMBL/GenBank/DDBJ whole genome shotgun (WGS) entry which is preliminary data.</text>
</comment>
<feature type="compositionally biased region" description="Low complexity" evidence="1">
    <location>
        <begin position="235"/>
        <end position="254"/>
    </location>
</feature>
<dbReference type="Proteomes" id="UP001610563">
    <property type="component" value="Unassembled WGS sequence"/>
</dbReference>
<keyword evidence="2" id="KW-0812">Transmembrane</keyword>
<keyword evidence="5" id="KW-1185">Reference proteome</keyword>
<evidence type="ECO:0000256" key="1">
    <source>
        <dbReference type="SAM" id="MobiDB-lite"/>
    </source>
</evidence>
<feature type="transmembrane region" description="Helical" evidence="2">
    <location>
        <begin position="262"/>
        <end position="280"/>
    </location>
</feature>
<feature type="chain" id="PRO_5047326880" evidence="3">
    <location>
        <begin position="35"/>
        <end position="387"/>
    </location>
</feature>
<organism evidence="4 5">
    <name type="scientific">Aspergillus keveii</name>
    <dbReference type="NCBI Taxonomy" id="714993"/>
    <lineage>
        <taxon>Eukaryota</taxon>
        <taxon>Fungi</taxon>
        <taxon>Dikarya</taxon>
        <taxon>Ascomycota</taxon>
        <taxon>Pezizomycotina</taxon>
        <taxon>Eurotiomycetes</taxon>
        <taxon>Eurotiomycetidae</taxon>
        <taxon>Eurotiales</taxon>
        <taxon>Aspergillaceae</taxon>
        <taxon>Aspergillus</taxon>
        <taxon>Aspergillus subgen. Nidulantes</taxon>
    </lineage>
</organism>
<evidence type="ECO:0000256" key="3">
    <source>
        <dbReference type="SAM" id="SignalP"/>
    </source>
</evidence>
<evidence type="ECO:0000313" key="5">
    <source>
        <dbReference type="Proteomes" id="UP001610563"/>
    </source>
</evidence>
<protein>
    <submittedName>
        <fullName evidence="4">Uncharacterized protein</fullName>
    </submittedName>
</protein>
<evidence type="ECO:0000313" key="4">
    <source>
        <dbReference type="EMBL" id="KAL2787013.1"/>
    </source>
</evidence>
<reference evidence="4 5" key="1">
    <citation type="submission" date="2024-07" db="EMBL/GenBank/DDBJ databases">
        <title>Section-level genome sequencing and comparative genomics of Aspergillus sections Usti and Cavernicolus.</title>
        <authorList>
            <consortium name="Lawrence Berkeley National Laboratory"/>
            <person name="Nybo J.L."/>
            <person name="Vesth T.C."/>
            <person name="Theobald S."/>
            <person name="Frisvad J.C."/>
            <person name="Larsen T.O."/>
            <person name="Kjaerboelling I."/>
            <person name="Rothschild-Mancinelli K."/>
            <person name="Lyhne E.K."/>
            <person name="Kogle M.E."/>
            <person name="Barry K."/>
            <person name="Clum A."/>
            <person name="Na H."/>
            <person name="Ledsgaard L."/>
            <person name="Lin J."/>
            <person name="Lipzen A."/>
            <person name="Kuo A."/>
            <person name="Riley R."/>
            <person name="Mondo S."/>
            <person name="Labutti K."/>
            <person name="Haridas S."/>
            <person name="Pangalinan J."/>
            <person name="Salamov A.A."/>
            <person name="Simmons B.A."/>
            <person name="Magnuson J.K."/>
            <person name="Chen J."/>
            <person name="Drula E."/>
            <person name="Henrissat B."/>
            <person name="Wiebenga A."/>
            <person name="Lubbers R.J."/>
            <person name="Gomes A.C."/>
            <person name="Makela M.R."/>
            <person name="Stajich J."/>
            <person name="Grigoriev I.V."/>
            <person name="Mortensen U.H."/>
            <person name="De Vries R.P."/>
            <person name="Baker S.E."/>
            <person name="Andersen M.R."/>
        </authorList>
    </citation>
    <scope>NUCLEOTIDE SEQUENCE [LARGE SCALE GENOMIC DNA]</scope>
    <source>
        <strain evidence="4 5">CBS 209.92</strain>
    </source>
</reference>
<feature type="signal peptide" evidence="3">
    <location>
        <begin position="1"/>
        <end position="34"/>
    </location>
</feature>
<feature type="transmembrane region" description="Helical" evidence="2">
    <location>
        <begin position="176"/>
        <end position="194"/>
    </location>
</feature>